<proteinExistence type="inferred from homology"/>
<dbReference type="Gene3D" id="2.130.10.10">
    <property type="entry name" value="YVTN repeat-like/Quinoprotein amine dehydrogenase"/>
    <property type="match status" value="1"/>
</dbReference>
<evidence type="ECO:0008006" key="13">
    <source>
        <dbReference type="Google" id="ProtNLM"/>
    </source>
</evidence>
<dbReference type="Pfam" id="PF08801">
    <property type="entry name" value="Nucleoporin_N"/>
    <property type="match status" value="1"/>
</dbReference>
<comment type="caution">
    <text evidence="11">The sequence shown here is derived from an EMBL/GenBank/DDBJ whole genome shotgun (WGS) entry which is preliminary data.</text>
</comment>
<dbReference type="Gene3D" id="1.20.58.1380">
    <property type="match status" value="1"/>
</dbReference>
<dbReference type="STRING" id="105984.A0A427Y1W2"/>
<evidence type="ECO:0000259" key="9">
    <source>
        <dbReference type="Pfam" id="PF03177"/>
    </source>
</evidence>
<sequence length="1201" mass="130506">MFNSPARATPRRGLRARDSISRGPSMFESSAPPTRSRLGSTQPLLRPVSPASSAGDSVHTQRTEQQHQHHRQAEEWDSRSTWSRDTRHSVTAAGPLPSEVAALVKGADFIVNSVAGHVDPSNGYALVASPSSVVAWNYAKRTHSSPTVYRFEAPPVARLGLAATPPALATFVGAGNEPGLLLVSATGEVRFWESVNHGLVDPQHQRYALLQLNLGDDFAERMWKVDATSFILTTTASTAWRIAVANIGGRVVPTATQFTRNSGMFNRSSPIIFTDRDQRNGVVAVAPTTGGVYILGRSTLQKWGIAPDGNTRLVQEFDLRESIGASLFEDERTWQSGAVHLELNDLVSVGSDQLAAFVSYTTQGSSNRRTHNSHKIVVFDYNHQSNVLTIVQDVHLSYVAHSDPRMLDIPRLYIPSGAQTAFVRFADAIVVTSLSSIPYEDTITLKDSSTNAFIGVGTAKSGNHNAALVAMAASGGIMAIEVHPAVAQARHQSSIAAATARIKSKLEQAVFFGDRSENPLTFDLPAGWKGDLSEAAEGVSTEIVSSTRLKELMKYIHRNGGLSLLHESSRRRLCGDAEKVQAAIDLWDYQNRVMESPESLLGDSIQILMNQLGSSADDDVVRSFFRTQVAHLDRLLESVYATFQAAVTTAGQGADLTAWVLEANRIFLTVLRSSARYREATNEVYSVDRSHPVIELWTASDAIINEMDALYSATQRLIKDRTRMFGSVVDEGVPKGTTATTGGVAQKRDQATLKLQMAHLAAALCQNMEDKLRASATQMNGGVDPNEGLTLAQRWDEMKPRIIRPLVDIDCVDEAYQLAEHHRDFPTLVYLCNNPVSAKGNGQARIETFIEQFGAEFAFVLYQWYIDQGDLYALLSQDEVYGGLLTAFFDRFPHPELSWVHDIASKRYGTAAAALVAVDGHTAELAQKQLIASIAKLSAVADTKAHGATPGRTALLSEIDDGLDAINAEEDLADSIRALAPTSGYPRVPGAKAFVDAHATRLTSRPAFRAELERDVTDLLAGTALGIESLVDALTLADMLPDRSGDAALALDRLARASLPEGRKQVALLSIWRRVFIYDDWADIAKTAGRSEETQRNLMRGSRTYATLEAIGATDLPSSYILAPKNATLAPLPSEIAARFPAYTPGQVEALMADHGDEIAVLDELIAEQHLDQIVRAVSELVESDRCGETTMLGSDTDVDM</sequence>
<evidence type="ECO:0000256" key="7">
    <source>
        <dbReference type="ARBA" id="ARBA00023242"/>
    </source>
</evidence>
<dbReference type="GO" id="GO:0016973">
    <property type="term" value="P:poly(A)+ mRNA export from nucleus"/>
    <property type="evidence" value="ECO:0007669"/>
    <property type="project" value="TreeGrafter"/>
</dbReference>
<dbReference type="Proteomes" id="UP000279236">
    <property type="component" value="Unassembled WGS sequence"/>
</dbReference>
<dbReference type="AlphaFoldDB" id="A0A427Y1W2"/>
<dbReference type="GO" id="GO:0000972">
    <property type="term" value="P:transcription-dependent tethering of RNA polymerase II gene DNA at nuclear periphery"/>
    <property type="evidence" value="ECO:0007669"/>
    <property type="project" value="TreeGrafter"/>
</dbReference>
<dbReference type="PANTHER" id="PTHR13405">
    <property type="entry name" value="NUCLEAR PORE COMPLEX PROTEIN NUP133"/>
    <property type="match status" value="1"/>
</dbReference>
<feature type="region of interest" description="Disordered" evidence="8">
    <location>
        <begin position="1"/>
        <end position="93"/>
    </location>
</feature>
<gene>
    <name evidence="11" type="ORF">EHS24_006659</name>
</gene>
<evidence type="ECO:0000259" key="10">
    <source>
        <dbReference type="Pfam" id="PF08801"/>
    </source>
</evidence>
<dbReference type="OrthoDB" id="103454at2759"/>
<dbReference type="GO" id="GO:0031080">
    <property type="term" value="C:nuclear pore outer ring"/>
    <property type="evidence" value="ECO:0007669"/>
    <property type="project" value="TreeGrafter"/>
</dbReference>
<evidence type="ECO:0000256" key="4">
    <source>
        <dbReference type="ARBA" id="ARBA00022816"/>
    </source>
</evidence>
<evidence type="ECO:0000256" key="3">
    <source>
        <dbReference type="ARBA" id="ARBA00022448"/>
    </source>
</evidence>
<feature type="domain" description="Nucleoporin Nup133/Nup155-like C-terminal" evidence="9">
    <location>
        <begin position="815"/>
        <end position="1089"/>
    </location>
</feature>
<keyword evidence="3" id="KW-0813">Transport</keyword>
<evidence type="ECO:0000256" key="6">
    <source>
        <dbReference type="ARBA" id="ARBA00023010"/>
    </source>
</evidence>
<keyword evidence="12" id="KW-1185">Reference proteome</keyword>
<dbReference type="RefSeq" id="XP_028478517.1">
    <property type="nucleotide sequence ID" value="XM_028622065.1"/>
</dbReference>
<comment type="similarity">
    <text evidence="2">Belongs to the nucleoporin Nup133 family.</text>
</comment>
<feature type="compositionally biased region" description="Basic and acidic residues" evidence="8">
    <location>
        <begin position="59"/>
        <end position="88"/>
    </location>
</feature>
<dbReference type="PANTHER" id="PTHR13405:SF11">
    <property type="entry name" value="NUCLEAR PORE COMPLEX PROTEIN NUP133"/>
    <property type="match status" value="1"/>
</dbReference>
<name>A0A427Y1W2_9TREE</name>
<accession>A0A427Y1W2</accession>
<evidence type="ECO:0000256" key="2">
    <source>
        <dbReference type="ARBA" id="ARBA00005569"/>
    </source>
</evidence>
<reference evidence="11 12" key="1">
    <citation type="submission" date="2018-11" db="EMBL/GenBank/DDBJ databases">
        <title>Genome sequence of Apiotrichum porosum DSM 27194.</title>
        <authorList>
            <person name="Aliyu H."/>
            <person name="Gorte O."/>
            <person name="Ochsenreither K."/>
        </authorList>
    </citation>
    <scope>NUCLEOTIDE SEQUENCE [LARGE SCALE GENOMIC DNA]</scope>
    <source>
        <strain evidence="11 12">DSM 27194</strain>
    </source>
</reference>
<dbReference type="InterPro" id="IPR037624">
    <property type="entry name" value="Nup133-like"/>
</dbReference>
<dbReference type="InterPro" id="IPR015943">
    <property type="entry name" value="WD40/YVTN_repeat-like_dom_sf"/>
</dbReference>
<dbReference type="InterPro" id="IPR007187">
    <property type="entry name" value="Nucleoporin_Nup133/Nup155_C"/>
</dbReference>
<dbReference type="Pfam" id="PF03177">
    <property type="entry name" value="Nucleoporin_C"/>
    <property type="match status" value="1"/>
</dbReference>
<keyword evidence="5" id="KW-0653">Protein transport</keyword>
<organism evidence="11 12">
    <name type="scientific">Apiotrichum porosum</name>
    <dbReference type="NCBI Taxonomy" id="105984"/>
    <lineage>
        <taxon>Eukaryota</taxon>
        <taxon>Fungi</taxon>
        <taxon>Dikarya</taxon>
        <taxon>Basidiomycota</taxon>
        <taxon>Agaricomycotina</taxon>
        <taxon>Tremellomycetes</taxon>
        <taxon>Trichosporonales</taxon>
        <taxon>Trichosporonaceae</taxon>
        <taxon>Apiotrichum</taxon>
    </lineage>
</organism>
<comment type="subcellular location">
    <subcellularLocation>
        <location evidence="1">Nucleus envelope</location>
    </subcellularLocation>
</comment>
<keyword evidence="7" id="KW-0539">Nucleus</keyword>
<feature type="domain" description="Nucleoporin Nup133/Nup155-like N-terminal" evidence="10">
    <location>
        <begin position="90"/>
        <end position="436"/>
    </location>
</feature>
<evidence type="ECO:0000313" key="11">
    <source>
        <dbReference type="EMBL" id="RSH85069.1"/>
    </source>
</evidence>
<dbReference type="GO" id="GO:0017056">
    <property type="term" value="F:structural constituent of nuclear pore"/>
    <property type="evidence" value="ECO:0007669"/>
    <property type="project" value="InterPro"/>
</dbReference>
<dbReference type="EMBL" id="RSCE01000003">
    <property type="protein sequence ID" value="RSH85069.1"/>
    <property type="molecule type" value="Genomic_DNA"/>
</dbReference>
<keyword evidence="6" id="KW-0811">Translocation</keyword>
<dbReference type="GeneID" id="39591202"/>
<evidence type="ECO:0000256" key="5">
    <source>
        <dbReference type="ARBA" id="ARBA00022927"/>
    </source>
</evidence>
<evidence type="ECO:0000256" key="8">
    <source>
        <dbReference type="SAM" id="MobiDB-lite"/>
    </source>
</evidence>
<dbReference type="InterPro" id="IPR014908">
    <property type="entry name" value="Nucleoporin_Nup133/Nup155_N"/>
</dbReference>
<evidence type="ECO:0000256" key="1">
    <source>
        <dbReference type="ARBA" id="ARBA00004259"/>
    </source>
</evidence>
<keyword evidence="4" id="KW-0509">mRNA transport</keyword>
<protein>
    <recommendedName>
        <fullName evidence="13">Nucleoporin Nup133/Nup155-like C-terminal domain-containing protein</fullName>
    </recommendedName>
</protein>
<feature type="compositionally biased region" description="Polar residues" evidence="8">
    <location>
        <begin position="27"/>
        <end position="43"/>
    </location>
</feature>
<evidence type="ECO:0000313" key="12">
    <source>
        <dbReference type="Proteomes" id="UP000279236"/>
    </source>
</evidence>
<dbReference type="GO" id="GO:0006606">
    <property type="term" value="P:protein import into nucleus"/>
    <property type="evidence" value="ECO:0007669"/>
    <property type="project" value="TreeGrafter"/>
</dbReference>
<dbReference type="SUPFAM" id="SSF117289">
    <property type="entry name" value="Nucleoporin domain"/>
    <property type="match status" value="1"/>
</dbReference>